<proteinExistence type="predicted"/>
<feature type="repeat" description="WD" evidence="3">
    <location>
        <begin position="1227"/>
        <end position="1267"/>
    </location>
</feature>
<keyword evidence="2" id="KW-0677">Repeat</keyword>
<accession>A0ABQ7JM09</accession>
<dbReference type="InterPro" id="IPR015943">
    <property type="entry name" value="WD40/YVTN_repeat-like_dom_sf"/>
</dbReference>
<dbReference type="InterPro" id="IPR001646">
    <property type="entry name" value="5peptide_repeat"/>
</dbReference>
<evidence type="ECO:0000256" key="1">
    <source>
        <dbReference type="ARBA" id="ARBA00022574"/>
    </source>
</evidence>
<feature type="repeat" description="WD" evidence="3">
    <location>
        <begin position="640"/>
        <end position="681"/>
    </location>
</feature>
<dbReference type="InterPro" id="IPR036322">
    <property type="entry name" value="WD40_repeat_dom_sf"/>
</dbReference>
<feature type="repeat" description="WD" evidence="3">
    <location>
        <begin position="1344"/>
        <end position="1385"/>
    </location>
</feature>
<feature type="region of interest" description="Disordered" evidence="4">
    <location>
        <begin position="317"/>
        <end position="374"/>
    </location>
</feature>
<dbReference type="SUPFAM" id="SSF50998">
    <property type="entry name" value="Quinoprotein alcohol dehydrogenase-like"/>
    <property type="match status" value="1"/>
</dbReference>
<feature type="repeat" description="WD" evidence="3">
    <location>
        <begin position="980"/>
        <end position="1012"/>
    </location>
</feature>
<dbReference type="SMART" id="SM00320">
    <property type="entry name" value="WD40"/>
    <property type="match status" value="20"/>
</dbReference>
<dbReference type="EMBL" id="JAAAIM010001280">
    <property type="protein sequence ID" value="KAG0280211.1"/>
    <property type="molecule type" value="Genomic_DNA"/>
</dbReference>
<dbReference type="Pfam" id="PF00805">
    <property type="entry name" value="Pentapeptide"/>
    <property type="match status" value="1"/>
</dbReference>
<dbReference type="InterPro" id="IPR019775">
    <property type="entry name" value="WD40_repeat_CS"/>
</dbReference>
<feature type="repeat" description="WD" evidence="3">
    <location>
        <begin position="1428"/>
        <end position="1469"/>
    </location>
</feature>
<feature type="repeat" description="WD" evidence="3">
    <location>
        <begin position="896"/>
        <end position="937"/>
    </location>
</feature>
<dbReference type="PROSITE" id="PS50294">
    <property type="entry name" value="WD_REPEATS_REGION"/>
    <property type="match status" value="14"/>
</dbReference>
<dbReference type="Proteomes" id="UP001194696">
    <property type="component" value="Unassembled WGS sequence"/>
</dbReference>
<feature type="repeat" description="WD" evidence="3">
    <location>
        <begin position="554"/>
        <end position="586"/>
    </location>
</feature>
<evidence type="ECO:0000256" key="2">
    <source>
        <dbReference type="ARBA" id="ARBA00022737"/>
    </source>
</evidence>
<gene>
    <name evidence="5" type="ORF">BGZ96_001642</name>
</gene>
<feature type="repeat" description="WD" evidence="3">
    <location>
        <begin position="1066"/>
        <end position="1107"/>
    </location>
</feature>
<dbReference type="PANTHER" id="PTHR19879">
    <property type="entry name" value="TRANSCRIPTION INITIATION FACTOR TFIID"/>
    <property type="match status" value="1"/>
</dbReference>
<dbReference type="PROSITE" id="PS00678">
    <property type="entry name" value="WD_REPEATS_1"/>
    <property type="match status" value="5"/>
</dbReference>
<feature type="compositionally biased region" description="Basic and acidic residues" evidence="4">
    <location>
        <begin position="338"/>
        <end position="352"/>
    </location>
</feature>
<dbReference type="InterPro" id="IPR011047">
    <property type="entry name" value="Quinoprotein_ADH-like_sf"/>
</dbReference>
<dbReference type="Gene3D" id="2.130.10.10">
    <property type="entry name" value="YVTN repeat-like/Quinoprotein amine dehydrogenase"/>
    <property type="match status" value="6"/>
</dbReference>
<dbReference type="Pfam" id="PF00400">
    <property type="entry name" value="WD40"/>
    <property type="match status" value="16"/>
</dbReference>
<evidence type="ECO:0000256" key="4">
    <source>
        <dbReference type="SAM" id="MobiDB-lite"/>
    </source>
</evidence>
<dbReference type="PRINTS" id="PR00320">
    <property type="entry name" value="GPROTEINBRPT"/>
</dbReference>
<feature type="compositionally biased region" description="Acidic residues" evidence="4">
    <location>
        <begin position="324"/>
        <end position="337"/>
    </location>
</feature>
<sequence length="1555" mass="169911">MYASPNDAVPILVSLPYIENATSDLLGSVLKDKGFLKDNVRTFKSHARPFILLCDGYDEAQVHGNIYTRNKFNQSGQGCVKLIIACRSQKLGADSNGRFEPVTGDHYRSKNLEQFQKVAMAPFTRSMIMEYVETYVLNQSRRVVRPEGPTLSERSPTWNFEQHMYALSNVPNLMDLVGNPFILSVILEELPKLADSAQDETGFVVSFDELYKKTSDEERAFSELSEDDFTTECMDHMKDLAVEIIKNQKKNSSSVRYTLNDRAEWKSRFFGRDAKARLLQELIPLTRSRTTYRFLFPSLLDYLFSLEVFNPYGSSLDNIGTDSTTDDSDSDYSEEDGETHFSKSSRGQDFEGGRAPQRGQASMEGQETERGKALQEDHALGFSDITNRSMTVQFLADRVQKSQYFKEQLVETVHESPNSDINYQTLAANAITILVRSGMRFNSADLQGIKIKGANLTGGEFDSADLRNSNLTDVTFDKCWLRQARFEEAVLAGSKFGESPYIPLEDVSSASAYIPLKDVPTASAYSSNGKFYATAFHHGDIIVYDTANWENASFKVFPNAITSVAFSPDNNLLAFGDDIGVLRIWKYISTAIIYPLPSVHGACISSIAFSSDGSRIATAGHDGKISLWDTASGSRSDDVLDAHSEGPSYVAFSPDGKQLLSGGFDKVVRLWDLNTGNQVFVLKTHTGAITQVLFSTDGRQIASSSSDSTVRVMPLSAGSRETIFRGHSKAVTGLIYSPDRQQLVSCGEDSTIRVWDIRSGGPGPVLRGHTGAVVGIAFSQKGKQLTSCGRDKALRIWDYRAAFKGAVLFGRTNSLSSGIYPYSTIKRDESDDTTSIRPATPSPRWERIFSSESFGTKVTSNATSPDGLLVASACTIDKMQTINIWLRATKEIIRTLTGHLKEISCIAFSPDSQHIASGSADKTIQIWSVHSGESLMTLKGHYQKITSIAYSSRGHQIVSGSEDYSIRLWDTVSGEIVHVFETEDSAIQCIAFSPSGDWIASGGEDGAVSLWDPNSFVSGHVWDDAHLNNNVNSVAFSPDGIHIASGGDDKTVRIWNINTKSIVRVLEEHIDSVSCVTYSPSGQHIASGSSDRTLRVWNAKTGEVDYTLHHPNSIVSLSYTSDGTQLWTGSDYKVHVWTNEVSDVYQGIAASGIGLSKDCGQVAWGLGENKVQLFNADTGKPGRVLNGHTDVIECISYSPAHNIIATASRDGTVSLWNSHTGACVGKLKDHDGIVTGLIFSPSGTQIATSSETMLSLWNLESEYLVKTGKQGDVLQAHISGDAMGNLGASPQEVSIYTRFAKHAVEVSSAPVYAPCGGEIAVGSNDDSTVQRFQTQPGEVSLPPLNGHINSVTCIAYTLLGDKIATGSEDSTARIWDRDSGNQLFQLLGHSGGITSIAFSPFNDQMATGDNESTVRLWSSTQAGPCQMLYYHHGSILCLAYSHDGKFLATGSADRTMQLLDIPNGVLLAAVEDFAVGVESIRWMNLGNGYRLVTGNDENPLGVWELVQENNVHNVRRCWGAGVHALAVSGASFGRDHRLKETDVTLLKQRKAGFLE</sequence>
<name>A0ABQ7JM09_9FUNG</name>
<feature type="repeat" description="WD" evidence="3">
    <location>
        <begin position="1185"/>
        <end position="1226"/>
    </location>
</feature>
<feature type="repeat" description="WD" evidence="3">
    <location>
        <begin position="1028"/>
        <end position="1065"/>
    </location>
</feature>
<feature type="repeat" description="WD" evidence="3">
    <location>
        <begin position="724"/>
        <end position="760"/>
    </location>
</feature>
<dbReference type="Gene3D" id="2.160.20.80">
    <property type="entry name" value="E3 ubiquitin-protein ligase SopA"/>
    <property type="match status" value="1"/>
</dbReference>
<evidence type="ECO:0000256" key="3">
    <source>
        <dbReference type="PROSITE-ProRule" id="PRU00221"/>
    </source>
</evidence>
<reference evidence="5 6" key="1">
    <citation type="journal article" date="2020" name="Fungal Divers.">
        <title>Resolving the Mortierellaceae phylogeny through synthesis of multi-gene phylogenetics and phylogenomics.</title>
        <authorList>
            <person name="Vandepol N."/>
            <person name="Liber J."/>
            <person name="Desiro A."/>
            <person name="Na H."/>
            <person name="Kennedy M."/>
            <person name="Barry K."/>
            <person name="Grigoriev I.V."/>
            <person name="Miller A.N."/>
            <person name="O'Donnell K."/>
            <person name="Stajich J.E."/>
            <person name="Bonito G."/>
        </authorList>
    </citation>
    <scope>NUCLEOTIDE SEQUENCE [LARGE SCALE GENOMIC DNA]</scope>
    <source>
        <strain evidence="5 6">AD045</strain>
    </source>
</reference>
<keyword evidence="1 3" id="KW-0853">WD repeat</keyword>
<evidence type="ECO:0008006" key="7">
    <source>
        <dbReference type="Google" id="ProtNLM"/>
    </source>
</evidence>
<keyword evidence="6" id="KW-1185">Reference proteome</keyword>
<evidence type="ECO:0000313" key="6">
    <source>
        <dbReference type="Proteomes" id="UP001194696"/>
    </source>
</evidence>
<dbReference type="SUPFAM" id="SSF50978">
    <property type="entry name" value="WD40 repeat-like"/>
    <property type="match status" value="2"/>
</dbReference>
<dbReference type="PROSITE" id="PS50082">
    <property type="entry name" value="WD_REPEATS_2"/>
    <property type="match status" value="16"/>
</dbReference>
<dbReference type="InterPro" id="IPR020472">
    <property type="entry name" value="WD40_PAC1"/>
</dbReference>
<dbReference type="SUPFAM" id="SSF141571">
    <property type="entry name" value="Pentapeptide repeat-like"/>
    <property type="match status" value="1"/>
</dbReference>
<evidence type="ECO:0000313" key="5">
    <source>
        <dbReference type="EMBL" id="KAG0280211.1"/>
    </source>
</evidence>
<dbReference type="CDD" id="cd00200">
    <property type="entry name" value="WD40"/>
    <property type="match status" value="3"/>
</dbReference>
<dbReference type="PANTHER" id="PTHR19879:SF9">
    <property type="entry name" value="TRANSCRIPTION INITIATION FACTOR TFIID SUBUNIT 5"/>
    <property type="match status" value="1"/>
</dbReference>
<feature type="repeat" description="WD" evidence="3">
    <location>
        <begin position="766"/>
        <end position="800"/>
    </location>
</feature>
<feature type="repeat" description="WD" evidence="3">
    <location>
        <begin position="597"/>
        <end position="638"/>
    </location>
</feature>
<protein>
    <recommendedName>
        <fullName evidence="7">WD40 repeat-like protein</fullName>
    </recommendedName>
</protein>
<dbReference type="InterPro" id="IPR001680">
    <property type="entry name" value="WD40_rpt"/>
</dbReference>
<feature type="repeat" description="WD" evidence="3">
    <location>
        <begin position="938"/>
        <end position="979"/>
    </location>
</feature>
<feature type="repeat" description="WD" evidence="3">
    <location>
        <begin position="682"/>
        <end position="723"/>
    </location>
</feature>
<feature type="repeat" description="WD" evidence="3">
    <location>
        <begin position="1386"/>
        <end position="1418"/>
    </location>
</feature>
<comment type="caution">
    <text evidence="5">The sequence shown here is derived from an EMBL/GenBank/DDBJ whole genome shotgun (WGS) entry which is preliminary data.</text>
</comment>
<organism evidence="5 6">
    <name type="scientific">Linnemannia gamsii</name>
    <dbReference type="NCBI Taxonomy" id="64522"/>
    <lineage>
        <taxon>Eukaryota</taxon>
        <taxon>Fungi</taxon>
        <taxon>Fungi incertae sedis</taxon>
        <taxon>Mucoromycota</taxon>
        <taxon>Mortierellomycotina</taxon>
        <taxon>Mortierellomycetes</taxon>
        <taxon>Mortierellales</taxon>
        <taxon>Mortierellaceae</taxon>
        <taxon>Linnemannia</taxon>
    </lineage>
</organism>